<proteinExistence type="predicted"/>
<evidence type="ECO:0000313" key="2">
    <source>
        <dbReference type="Proteomes" id="UP000821845"/>
    </source>
</evidence>
<keyword evidence="2" id="KW-1185">Reference proteome</keyword>
<accession>A0ACB7T9F4</accession>
<protein>
    <submittedName>
        <fullName evidence="1">Uncharacterized protein</fullName>
    </submittedName>
</protein>
<gene>
    <name evidence="1" type="ORF">HPB50_025024</name>
</gene>
<dbReference type="Proteomes" id="UP000821845">
    <property type="component" value="Chromosome 10"/>
</dbReference>
<sequence length="118" mass="13187">MSIANKWGSRKLDRTPVRLTLDGSVLTETATIRVLGVDISASGSASLWLRSAGRTASSMLHLFRRIAQRSGGARTRIARQLQRNFTVVLQLIRALFEYVGFASLVFWLMPQQMPRAIL</sequence>
<organism evidence="1 2">
    <name type="scientific">Hyalomma asiaticum</name>
    <name type="common">Tick</name>
    <dbReference type="NCBI Taxonomy" id="266040"/>
    <lineage>
        <taxon>Eukaryota</taxon>
        <taxon>Metazoa</taxon>
        <taxon>Ecdysozoa</taxon>
        <taxon>Arthropoda</taxon>
        <taxon>Chelicerata</taxon>
        <taxon>Arachnida</taxon>
        <taxon>Acari</taxon>
        <taxon>Parasitiformes</taxon>
        <taxon>Ixodida</taxon>
        <taxon>Ixodoidea</taxon>
        <taxon>Ixodidae</taxon>
        <taxon>Hyalomminae</taxon>
        <taxon>Hyalomma</taxon>
    </lineage>
</organism>
<comment type="caution">
    <text evidence="1">The sequence shown here is derived from an EMBL/GenBank/DDBJ whole genome shotgun (WGS) entry which is preliminary data.</text>
</comment>
<evidence type="ECO:0000313" key="1">
    <source>
        <dbReference type="EMBL" id="KAH6943640.1"/>
    </source>
</evidence>
<reference evidence="1" key="1">
    <citation type="submission" date="2020-05" db="EMBL/GenBank/DDBJ databases">
        <title>Large-scale comparative analyses of tick genomes elucidate their genetic diversity and vector capacities.</title>
        <authorList>
            <person name="Jia N."/>
            <person name="Wang J."/>
            <person name="Shi W."/>
            <person name="Du L."/>
            <person name="Sun Y."/>
            <person name="Zhan W."/>
            <person name="Jiang J."/>
            <person name="Wang Q."/>
            <person name="Zhang B."/>
            <person name="Ji P."/>
            <person name="Sakyi L.B."/>
            <person name="Cui X."/>
            <person name="Yuan T."/>
            <person name="Jiang B."/>
            <person name="Yang W."/>
            <person name="Lam T.T.-Y."/>
            <person name="Chang Q."/>
            <person name="Ding S."/>
            <person name="Wang X."/>
            <person name="Zhu J."/>
            <person name="Ruan X."/>
            <person name="Zhao L."/>
            <person name="Wei J."/>
            <person name="Que T."/>
            <person name="Du C."/>
            <person name="Cheng J."/>
            <person name="Dai P."/>
            <person name="Han X."/>
            <person name="Huang E."/>
            <person name="Gao Y."/>
            <person name="Liu J."/>
            <person name="Shao H."/>
            <person name="Ye R."/>
            <person name="Li L."/>
            <person name="Wei W."/>
            <person name="Wang X."/>
            <person name="Wang C."/>
            <person name="Yang T."/>
            <person name="Huo Q."/>
            <person name="Li W."/>
            <person name="Guo W."/>
            <person name="Chen H."/>
            <person name="Zhou L."/>
            <person name="Ni X."/>
            <person name="Tian J."/>
            <person name="Zhou Y."/>
            <person name="Sheng Y."/>
            <person name="Liu T."/>
            <person name="Pan Y."/>
            <person name="Xia L."/>
            <person name="Li J."/>
            <person name="Zhao F."/>
            <person name="Cao W."/>
        </authorList>
    </citation>
    <scope>NUCLEOTIDE SEQUENCE</scope>
    <source>
        <strain evidence="1">Hyas-2018</strain>
    </source>
</reference>
<dbReference type="EMBL" id="CM023490">
    <property type="protein sequence ID" value="KAH6943640.1"/>
    <property type="molecule type" value="Genomic_DNA"/>
</dbReference>
<name>A0ACB7T9F4_HYAAI</name>